<keyword evidence="4" id="KW-1185">Reference proteome</keyword>
<dbReference type="AlphaFoldDB" id="A0AA40CPK5"/>
<evidence type="ECO:0000259" key="1">
    <source>
        <dbReference type="Pfam" id="PF06985"/>
    </source>
</evidence>
<dbReference type="Pfam" id="PF26640">
    <property type="entry name" value="DUF8212"/>
    <property type="match status" value="1"/>
</dbReference>
<feature type="domain" description="Heterokaryon incompatibility" evidence="1">
    <location>
        <begin position="21"/>
        <end position="108"/>
    </location>
</feature>
<evidence type="ECO:0000313" key="3">
    <source>
        <dbReference type="EMBL" id="KAK0644599.1"/>
    </source>
</evidence>
<accession>A0AA40CPK5</accession>
<proteinExistence type="predicted"/>
<dbReference type="InterPro" id="IPR058525">
    <property type="entry name" value="DUF8212"/>
</dbReference>
<dbReference type="Pfam" id="PF06985">
    <property type="entry name" value="HET"/>
    <property type="match status" value="1"/>
</dbReference>
<gene>
    <name evidence="3" type="ORF">B0T16DRAFT_309908</name>
</gene>
<dbReference type="PANTHER" id="PTHR10622">
    <property type="entry name" value="HET DOMAIN-CONTAINING PROTEIN"/>
    <property type="match status" value="1"/>
</dbReference>
<dbReference type="EMBL" id="JAULSV010000005">
    <property type="protein sequence ID" value="KAK0644599.1"/>
    <property type="molecule type" value="Genomic_DNA"/>
</dbReference>
<reference evidence="3" key="1">
    <citation type="submission" date="2023-06" db="EMBL/GenBank/DDBJ databases">
        <title>Genome-scale phylogeny and comparative genomics of the fungal order Sordariales.</title>
        <authorList>
            <consortium name="Lawrence Berkeley National Laboratory"/>
            <person name="Hensen N."/>
            <person name="Bonometti L."/>
            <person name="Westerberg I."/>
            <person name="Brannstrom I.O."/>
            <person name="Guillou S."/>
            <person name="Cros-Aarteil S."/>
            <person name="Calhoun S."/>
            <person name="Haridas S."/>
            <person name="Kuo A."/>
            <person name="Mondo S."/>
            <person name="Pangilinan J."/>
            <person name="Riley R."/>
            <person name="Labutti K."/>
            <person name="Andreopoulos B."/>
            <person name="Lipzen A."/>
            <person name="Chen C."/>
            <person name="Yanf M."/>
            <person name="Daum C."/>
            <person name="Ng V."/>
            <person name="Clum A."/>
            <person name="Steindorff A."/>
            <person name="Ohm R."/>
            <person name="Martin F."/>
            <person name="Silar P."/>
            <person name="Natvig D."/>
            <person name="Lalanne C."/>
            <person name="Gautier V."/>
            <person name="Ament-Velasquez S.L."/>
            <person name="Kruys A."/>
            <person name="Hutchinson M.I."/>
            <person name="Powell A.J."/>
            <person name="Barry K."/>
            <person name="Miller A.N."/>
            <person name="Grigoriev I.V."/>
            <person name="Debuchy R."/>
            <person name="Gladieux P."/>
            <person name="Thoren M.H."/>
            <person name="Johannesson H."/>
        </authorList>
    </citation>
    <scope>NUCLEOTIDE SEQUENCE</scope>
    <source>
        <strain evidence="3">SMH2532-1</strain>
    </source>
</reference>
<evidence type="ECO:0000313" key="4">
    <source>
        <dbReference type="Proteomes" id="UP001174936"/>
    </source>
</evidence>
<protein>
    <submittedName>
        <fullName evidence="3">Heterokaryon incompatibility protein-domain-containing protein</fullName>
    </submittedName>
</protein>
<comment type="caution">
    <text evidence="3">The sequence shown here is derived from an EMBL/GenBank/DDBJ whole genome shotgun (WGS) entry which is preliminary data.</text>
</comment>
<sequence>MRLINTRTLKLDQFLGRAPPYAILSHTWGNEEVSLQDFCSETRRARMKGFAKIQAACQEAERHRLSHIWVDTCCIDKTSSAELGEAINSMYKWYQSSAVCFAYLEDVPVAESKTNITTSASKSLDPAFAKSRWFTRGWTLQELIAPQRLHFYDLAWNKVDEKSKITAELQAITGIDEMVLQGAPPEEVSVGRRMSWAASRQTTRQEDVAYSLFGIFNVNLPLIYGEGEKAFLRLQEEILKQIDDHTLFAW</sequence>
<dbReference type="PANTHER" id="PTHR10622:SF12">
    <property type="entry name" value="HET DOMAIN-CONTAINING PROTEIN"/>
    <property type="match status" value="1"/>
</dbReference>
<evidence type="ECO:0000259" key="2">
    <source>
        <dbReference type="Pfam" id="PF26640"/>
    </source>
</evidence>
<feature type="non-terminal residue" evidence="3">
    <location>
        <position position="250"/>
    </location>
</feature>
<organism evidence="3 4">
    <name type="scientific">Cercophora newfieldiana</name>
    <dbReference type="NCBI Taxonomy" id="92897"/>
    <lineage>
        <taxon>Eukaryota</taxon>
        <taxon>Fungi</taxon>
        <taxon>Dikarya</taxon>
        <taxon>Ascomycota</taxon>
        <taxon>Pezizomycotina</taxon>
        <taxon>Sordariomycetes</taxon>
        <taxon>Sordariomycetidae</taxon>
        <taxon>Sordariales</taxon>
        <taxon>Lasiosphaeriaceae</taxon>
        <taxon>Cercophora</taxon>
    </lineage>
</organism>
<dbReference type="Proteomes" id="UP001174936">
    <property type="component" value="Unassembled WGS sequence"/>
</dbReference>
<name>A0AA40CPK5_9PEZI</name>
<dbReference type="InterPro" id="IPR010730">
    <property type="entry name" value="HET"/>
</dbReference>
<feature type="domain" description="DUF8212" evidence="2">
    <location>
        <begin position="229"/>
        <end position="250"/>
    </location>
</feature>